<dbReference type="Proteomes" id="UP001279734">
    <property type="component" value="Unassembled WGS sequence"/>
</dbReference>
<feature type="region of interest" description="Disordered" evidence="1">
    <location>
        <begin position="215"/>
        <end position="241"/>
    </location>
</feature>
<evidence type="ECO:0000313" key="2">
    <source>
        <dbReference type="EMBL" id="GMH21100.1"/>
    </source>
</evidence>
<feature type="compositionally biased region" description="Polar residues" evidence="1">
    <location>
        <begin position="272"/>
        <end position="281"/>
    </location>
</feature>
<sequence length="287" mass="30188">MMAVLSLAGLGRALSLGPAVRRMQMMKLLQLDLLIYSAVLVLPLSTFPPAAYDFGLLVVDFLLPAGHGADLLSEAGPSMEILLIAAEAPDGAGCSLQLKCQDGASLYLANSPSGRPYHIPDHIPGSGSADPQRLPPAAVMHCFSEGVKSEHHQFPGNFGPNIVDGSSLSSVPGSSPPSWDPASNSETKSVTPRLTSSKPNSCISVYCNRKVPQQENQDHYPLQHKSQRQLHHSHCPTPSKATGAEISINIAAYDLPPEGSATSKTKAVVQPSPVNEAQQTGPSPPPA</sequence>
<proteinExistence type="predicted"/>
<reference evidence="2" key="1">
    <citation type="submission" date="2023-05" db="EMBL/GenBank/DDBJ databases">
        <title>Nepenthes gracilis genome sequencing.</title>
        <authorList>
            <person name="Fukushima K."/>
        </authorList>
    </citation>
    <scope>NUCLEOTIDE SEQUENCE</scope>
    <source>
        <strain evidence="2">SING2019-196</strain>
    </source>
</reference>
<feature type="compositionally biased region" description="Basic residues" evidence="1">
    <location>
        <begin position="225"/>
        <end position="234"/>
    </location>
</feature>
<feature type="region of interest" description="Disordered" evidence="1">
    <location>
        <begin position="153"/>
        <end position="197"/>
    </location>
</feature>
<feature type="compositionally biased region" description="Polar residues" evidence="1">
    <location>
        <begin position="181"/>
        <end position="197"/>
    </location>
</feature>
<accession>A0AAD3T1K1</accession>
<evidence type="ECO:0000256" key="1">
    <source>
        <dbReference type="SAM" id="MobiDB-lite"/>
    </source>
</evidence>
<feature type="region of interest" description="Disordered" evidence="1">
    <location>
        <begin position="255"/>
        <end position="287"/>
    </location>
</feature>
<gene>
    <name evidence="2" type="ORF">Nepgr_022942</name>
</gene>
<comment type="caution">
    <text evidence="2">The sequence shown here is derived from an EMBL/GenBank/DDBJ whole genome shotgun (WGS) entry which is preliminary data.</text>
</comment>
<dbReference type="AlphaFoldDB" id="A0AAD3T1K1"/>
<organism evidence="2 3">
    <name type="scientific">Nepenthes gracilis</name>
    <name type="common">Slender pitcher plant</name>
    <dbReference type="NCBI Taxonomy" id="150966"/>
    <lineage>
        <taxon>Eukaryota</taxon>
        <taxon>Viridiplantae</taxon>
        <taxon>Streptophyta</taxon>
        <taxon>Embryophyta</taxon>
        <taxon>Tracheophyta</taxon>
        <taxon>Spermatophyta</taxon>
        <taxon>Magnoliopsida</taxon>
        <taxon>eudicotyledons</taxon>
        <taxon>Gunneridae</taxon>
        <taxon>Pentapetalae</taxon>
        <taxon>Caryophyllales</taxon>
        <taxon>Nepenthaceae</taxon>
        <taxon>Nepenthes</taxon>
    </lineage>
</organism>
<protein>
    <submittedName>
        <fullName evidence="2">Uncharacterized protein</fullName>
    </submittedName>
</protein>
<evidence type="ECO:0000313" key="3">
    <source>
        <dbReference type="Proteomes" id="UP001279734"/>
    </source>
</evidence>
<keyword evidence="3" id="KW-1185">Reference proteome</keyword>
<dbReference type="EMBL" id="BSYO01000022">
    <property type="protein sequence ID" value="GMH21100.1"/>
    <property type="molecule type" value="Genomic_DNA"/>
</dbReference>
<name>A0AAD3T1K1_NEPGR</name>